<reference evidence="1 2" key="1">
    <citation type="submission" date="2018-11" db="EMBL/GenBank/DDBJ databases">
        <authorList>
            <consortium name="Pathogen Informatics"/>
        </authorList>
    </citation>
    <scope>NUCLEOTIDE SEQUENCE [LARGE SCALE GENOMIC DNA]</scope>
    <source>
        <strain>Denwood</strain>
        <strain evidence="2">Zambia</strain>
    </source>
</reference>
<organism evidence="1 2">
    <name type="scientific">Schistosoma mattheei</name>
    <dbReference type="NCBI Taxonomy" id="31246"/>
    <lineage>
        <taxon>Eukaryota</taxon>
        <taxon>Metazoa</taxon>
        <taxon>Spiralia</taxon>
        <taxon>Lophotrochozoa</taxon>
        <taxon>Platyhelminthes</taxon>
        <taxon>Trematoda</taxon>
        <taxon>Digenea</taxon>
        <taxon>Strigeidida</taxon>
        <taxon>Schistosomatoidea</taxon>
        <taxon>Schistosomatidae</taxon>
        <taxon>Schistosoma</taxon>
    </lineage>
</organism>
<sequence length="66" mass="7877">MLLVMIQWVMKVPLNVGVQFNQSKKFYYLLLVCLQEIIVLFSKLLKNHTFRLNNYLILLKSQTDQC</sequence>
<proteinExistence type="predicted"/>
<accession>A0A183NNY9</accession>
<protein>
    <submittedName>
        <fullName evidence="1">Uncharacterized protein</fullName>
    </submittedName>
</protein>
<evidence type="ECO:0000313" key="2">
    <source>
        <dbReference type="Proteomes" id="UP000269396"/>
    </source>
</evidence>
<dbReference type="EMBL" id="UZAL01008172">
    <property type="protein sequence ID" value="VDO99589.1"/>
    <property type="molecule type" value="Genomic_DNA"/>
</dbReference>
<keyword evidence="2" id="KW-1185">Reference proteome</keyword>
<gene>
    <name evidence="1" type="ORF">SMTD_LOCUS3824</name>
</gene>
<evidence type="ECO:0000313" key="1">
    <source>
        <dbReference type="EMBL" id="VDO99589.1"/>
    </source>
</evidence>
<dbReference type="Proteomes" id="UP000269396">
    <property type="component" value="Unassembled WGS sequence"/>
</dbReference>
<name>A0A183NNY9_9TREM</name>
<dbReference type="AlphaFoldDB" id="A0A183NNY9"/>